<organism evidence="2 3">
    <name type="scientific">Winogradskyella echinorum</name>
    <dbReference type="NCBI Taxonomy" id="538189"/>
    <lineage>
        <taxon>Bacteria</taxon>
        <taxon>Pseudomonadati</taxon>
        <taxon>Bacteroidota</taxon>
        <taxon>Flavobacteriia</taxon>
        <taxon>Flavobacteriales</taxon>
        <taxon>Flavobacteriaceae</taxon>
        <taxon>Winogradskyella</taxon>
    </lineage>
</organism>
<protein>
    <recommendedName>
        <fullName evidence="4">YbbR-like protein</fullName>
    </recommendedName>
</protein>
<keyword evidence="3" id="KW-1185">Reference proteome</keyword>
<feature type="transmembrane region" description="Helical" evidence="1">
    <location>
        <begin position="21"/>
        <end position="38"/>
    </location>
</feature>
<evidence type="ECO:0000256" key="1">
    <source>
        <dbReference type="SAM" id="Phobius"/>
    </source>
</evidence>
<accession>A0ABR6Y5J4</accession>
<keyword evidence="1" id="KW-1133">Transmembrane helix</keyword>
<name>A0ABR6Y5J4_9FLAO</name>
<dbReference type="PANTHER" id="PTHR37804">
    <property type="entry name" value="CDAA REGULATORY PROTEIN CDAR"/>
    <property type="match status" value="1"/>
</dbReference>
<proteinExistence type="predicted"/>
<dbReference type="RefSeq" id="WP_186847119.1">
    <property type="nucleotide sequence ID" value="NZ_JACOME010000008.1"/>
</dbReference>
<dbReference type="Proteomes" id="UP000607435">
    <property type="component" value="Unassembled WGS sequence"/>
</dbReference>
<comment type="caution">
    <text evidence="2">The sequence shown here is derived from an EMBL/GenBank/DDBJ whole genome shotgun (WGS) entry which is preliminary data.</text>
</comment>
<keyword evidence="1" id="KW-0812">Transmembrane</keyword>
<evidence type="ECO:0000313" key="3">
    <source>
        <dbReference type="Proteomes" id="UP000607435"/>
    </source>
</evidence>
<dbReference type="Gene3D" id="2.170.120.30">
    <property type="match status" value="1"/>
</dbReference>
<dbReference type="InterPro" id="IPR053154">
    <property type="entry name" value="c-di-AMP_regulator"/>
</dbReference>
<sequence>MNSKKKISLSDYLKKKNVKRFSLFFAIAFIFLIFSKLSNDYKQAIKLKVNLRNTEDEIVIQNDSANFVSAYIEAKGFTLLPYLFNKSTEIVLDAKTNVTPKPNLYIFDVQKHKYLIEEQLGKSYKVLSLLPDTLNIAYSKRASKLVPVTFTGTINYAIGYDVKGNFGFNVDSVKIVGAASEVDKINTLTTNELILKDVKSNISENIDIDISEYQNIEVFPKSVDVRAEVTRFTEGTIEVPITITNKPSDVVINYFPKSVTLSYYVDLENYKSIKASDFIIECNYGDIKNDQSYFVPKVVEKPKFIKRVSIKQKRIDFIKL</sequence>
<dbReference type="EMBL" id="JACOME010000008">
    <property type="protein sequence ID" value="MBC3848020.1"/>
    <property type="molecule type" value="Genomic_DNA"/>
</dbReference>
<dbReference type="Gene3D" id="2.170.120.40">
    <property type="entry name" value="YbbR-like domain"/>
    <property type="match status" value="1"/>
</dbReference>
<gene>
    <name evidence="2" type="ORF">H6H04_16615</name>
</gene>
<dbReference type="PANTHER" id="PTHR37804:SF1">
    <property type="entry name" value="CDAA REGULATORY PROTEIN CDAR"/>
    <property type="match status" value="1"/>
</dbReference>
<reference evidence="2 3" key="1">
    <citation type="submission" date="2020-08" db="EMBL/GenBank/DDBJ databases">
        <title>Winogradskyella ouciana sp. nov., isolated from the hadal seawater of the Mariana Trench.</title>
        <authorList>
            <person name="He X."/>
        </authorList>
    </citation>
    <scope>NUCLEOTIDE SEQUENCE [LARGE SCALE GENOMIC DNA]</scope>
    <source>
        <strain evidence="2 3">KCTC 22026</strain>
    </source>
</reference>
<evidence type="ECO:0000313" key="2">
    <source>
        <dbReference type="EMBL" id="MBC3848020.1"/>
    </source>
</evidence>
<keyword evidence="1" id="KW-0472">Membrane</keyword>
<evidence type="ECO:0008006" key="4">
    <source>
        <dbReference type="Google" id="ProtNLM"/>
    </source>
</evidence>